<dbReference type="STRING" id="364032.SAMN05443662_0028"/>
<gene>
    <name evidence="6" type="ORF">SAMN05443662_0028</name>
</gene>
<dbReference type="AlphaFoldDB" id="A0A1N6DC66"/>
<dbReference type="PRINTS" id="PR00410">
    <property type="entry name" value="PHEHYDRXLASE"/>
</dbReference>
<dbReference type="InterPro" id="IPR001433">
    <property type="entry name" value="OxRdtase_FAD/NAD-bd"/>
</dbReference>
<keyword evidence="2" id="KW-0455">Luminescence</keyword>
<dbReference type="Proteomes" id="UP000198461">
    <property type="component" value="Unassembled WGS sequence"/>
</dbReference>
<dbReference type="Gene3D" id="2.40.30.10">
    <property type="entry name" value="Translation factors"/>
    <property type="match status" value="1"/>
</dbReference>
<organism evidence="6 7">
    <name type="scientific">Sulfurivirga caldicuralii</name>
    <dbReference type="NCBI Taxonomy" id="364032"/>
    <lineage>
        <taxon>Bacteria</taxon>
        <taxon>Pseudomonadati</taxon>
        <taxon>Pseudomonadota</taxon>
        <taxon>Gammaproteobacteria</taxon>
        <taxon>Thiotrichales</taxon>
        <taxon>Piscirickettsiaceae</taxon>
        <taxon>Sulfurivirga</taxon>
    </lineage>
</organism>
<reference evidence="6 7" key="1">
    <citation type="submission" date="2016-11" db="EMBL/GenBank/DDBJ databases">
        <authorList>
            <person name="Jaros S."/>
            <person name="Januszkiewicz K."/>
            <person name="Wedrychowicz H."/>
        </authorList>
    </citation>
    <scope>NUCLEOTIDE SEQUENCE [LARGE SCALE GENOMIC DNA]</scope>
    <source>
        <strain evidence="6 7">DSM 17737</strain>
    </source>
</reference>
<name>A0A1N6DC66_9GAMM</name>
<accession>A0A1N6DC66</accession>
<evidence type="ECO:0000313" key="7">
    <source>
        <dbReference type="Proteomes" id="UP000198461"/>
    </source>
</evidence>
<evidence type="ECO:0000256" key="4">
    <source>
        <dbReference type="ARBA" id="ARBA00038177"/>
    </source>
</evidence>
<dbReference type="GO" id="GO:0008218">
    <property type="term" value="P:bioluminescence"/>
    <property type="evidence" value="ECO:0007669"/>
    <property type="project" value="UniProtKB-KW"/>
</dbReference>
<comment type="similarity">
    <text evidence="4">Belongs to the Fre/LuxG FAD/NAD(P) flavoprotein oxidoreductase family.</text>
</comment>
<dbReference type="SUPFAM" id="SSF63380">
    <property type="entry name" value="Riboflavin synthase domain-like"/>
    <property type="match status" value="1"/>
</dbReference>
<dbReference type="PRINTS" id="PR00371">
    <property type="entry name" value="FPNCR"/>
</dbReference>
<comment type="cofactor">
    <cofactor evidence="3">
        <name>[2Fe-2S] cluster</name>
        <dbReference type="ChEBI" id="CHEBI:190135"/>
    </cofactor>
</comment>
<evidence type="ECO:0000256" key="2">
    <source>
        <dbReference type="ARBA" id="ARBA00023223"/>
    </source>
</evidence>
<dbReference type="InterPro" id="IPR001709">
    <property type="entry name" value="Flavoprot_Pyr_Nucl_cyt_Rdtase"/>
</dbReference>
<dbReference type="InterPro" id="IPR017927">
    <property type="entry name" value="FAD-bd_FR_type"/>
</dbReference>
<dbReference type="Gene3D" id="3.40.50.80">
    <property type="entry name" value="Nucleotide-binding domain of ferredoxin-NADP reductase (FNR) module"/>
    <property type="match status" value="1"/>
</dbReference>
<dbReference type="PROSITE" id="PS51384">
    <property type="entry name" value="FAD_FR"/>
    <property type="match status" value="1"/>
</dbReference>
<dbReference type="PANTHER" id="PTHR47354:SF7">
    <property type="entry name" value="NAD(P)H-FLAVIN REDUCTASE"/>
    <property type="match status" value="1"/>
</dbReference>
<evidence type="ECO:0000256" key="1">
    <source>
        <dbReference type="ARBA" id="ARBA00023002"/>
    </source>
</evidence>
<dbReference type="InterPro" id="IPR050415">
    <property type="entry name" value="MRET"/>
</dbReference>
<dbReference type="OrthoDB" id="9806195at2"/>
<dbReference type="EMBL" id="FSRE01000001">
    <property type="protein sequence ID" value="SIN68337.1"/>
    <property type="molecule type" value="Genomic_DNA"/>
</dbReference>
<protein>
    <submittedName>
        <fullName evidence="6">NAD(P)H-flavin reductase</fullName>
    </submittedName>
</protein>
<dbReference type="GO" id="GO:0016491">
    <property type="term" value="F:oxidoreductase activity"/>
    <property type="evidence" value="ECO:0007669"/>
    <property type="project" value="UniProtKB-KW"/>
</dbReference>
<evidence type="ECO:0000313" key="6">
    <source>
        <dbReference type="EMBL" id="SIN68337.1"/>
    </source>
</evidence>
<sequence>MSNATLSATIEAINWLSDDIAQLWLAPQKPFSWHAGDYLEMAPEPDGNTRPFSIANAPNAAGRIELHIRHSGDEWYNALFMHKVGDTVYLAPASKQQYPMPAGDRPLLFVAGGNGFAPFKALIEQLLQDGFAQPITLYWGARRQQDLYQDEVIRAWARNTPTLTYVPVLSEEDWAGRTGLVADAVLEDHPDLSGFEIYVCGPWPMVQDARARFAEHGAERIH</sequence>
<dbReference type="PANTHER" id="PTHR47354">
    <property type="entry name" value="NADH OXIDOREDUCTASE HCR"/>
    <property type="match status" value="1"/>
</dbReference>
<feature type="domain" description="FAD-binding FR-type" evidence="5">
    <location>
        <begin position="3"/>
        <end position="108"/>
    </location>
</feature>
<evidence type="ECO:0000259" key="5">
    <source>
        <dbReference type="PROSITE" id="PS51384"/>
    </source>
</evidence>
<dbReference type="InterPro" id="IPR017938">
    <property type="entry name" value="Riboflavin_synthase-like_b-brl"/>
</dbReference>
<dbReference type="InterPro" id="IPR039261">
    <property type="entry name" value="FNR_nucleotide-bd"/>
</dbReference>
<keyword evidence="1" id="KW-0560">Oxidoreductase</keyword>
<proteinExistence type="inferred from homology"/>
<keyword evidence="7" id="KW-1185">Reference proteome</keyword>
<dbReference type="RefSeq" id="WP_074200383.1">
    <property type="nucleotide sequence ID" value="NZ_FSRE01000001.1"/>
</dbReference>
<evidence type="ECO:0000256" key="3">
    <source>
        <dbReference type="ARBA" id="ARBA00034078"/>
    </source>
</evidence>
<dbReference type="CDD" id="cd06189">
    <property type="entry name" value="flavin_oxioreductase"/>
    <property type="match status" value="1"/>
</dbReference>
<dbReference type="SUPFAM" id="SSF52343">
    <property type="entry name" value="Ferredoxin reductase-like, C-terminal NADP-linked domain"/>
    <property type="match status" value="1"/>
</dbReference>
<dbReference type="Pfam" id="PF00175">
    <property type="entry name" value="NAD_binding_1"/>
    <property type="match status" value="1"/>
</dbReference>